<comment type="caution">
    <text evidence="1">The sequence shown here is derived from an EMBL/GenBank/DDBJ whole genome shotgun (WGS) entry which is preliminary data.</text>
</comment>
<organism evidence="1 2">
    <name type="scientific">Cuscuta epithymum</name>
    <dbReference type="NCBI Taxonomy" id="186058"/>
    <lineage>
        <taxon>Eukaryota</taxon>
        <taxon>Viridiplantae</taxon>
        <taxon>Streptophyta</taxon>
        <taxon>Embryophyta</taxon>
        <taxon>Tracheophyta</taxon>
        <taxon>Spermatophyta</taxon>
        <taxon>Magnoliopsida</taxon>
        <taxon>eudicotyledons</taxon>
        <taxon>Gunneridae</taxon>
        <taxon>Pentapetalae</taxon>
        <taxon>asterids</taxon>
        <taxon>lamiids</taxon>
        <taxon>Solanales</taxon>
        <taxon>Convolvulaceae</taxon>
        <taxon>Cuscuteae</taxon>
        <taxon>Cuscuta</taxon>
        <taxon>Cuscuta subgen. Cuscuta</taxon>
    </lineage>
</organism>
<evidence type="ECO:0000313" key="2">
    <source>
        <dbReference type="Proteomes" id="UP001152523"/>
    </source>
</evidence>
<reference evidence="1" key="1">
    <citation type="submission" date="2022-07" db="EMBL/GenBank/DDBJ databases">
        <authorList>
            <person name="Macas J."/>
            <person name="Novak P."/>
            <person name="Neumann P."/>
        </authorList>
    </citation>
    <scope>NUCLEOTIDE SEQUENCE</scope>
</reference>
<keyword evidence="2" id="KW-1185">Reference proteome</keyword>
<dbReference type="Proteomes" id="UP001152523">
    <property type="component" value="Unassembled WGS sequence"/>
</dbReference>
<dbReference type="AlphaFoldDB" id="A0AAV0FM99"/>
<accession>A0AAV0FM99</accession>
<sequence>MASALHSSLSLSDSRILAPFPTIPHHSARFSSNVFHKKRHPIKRNFVCSHGGINEITIVDLPGNKESRADHIRSLKLKLLVIKKVMLIGELFSLEDDTMDLYISMSILPTGKGIR</sequence>
<name>A0AAV0FM99_9ASTE</name>
<evidence type="ECO:0000313" key="1">
    <source>
        <dbReference type="EMBL" id="CAH9136294.1"/>
    </source>
</evidence>
<gene>
    <name evidence="1" type="ORF">CEPIT_LOCUS35174</name>
</gene>
<proteinExistence type="predicted"/>
<protein>
    <submittedName>
        <fullName evidence="1">Uncharacterized protein</fullName>
    </submittedName>
</protein>
<dbReference type="EMBL" id="CAMAPF010000993">
    <property type="protein sequence ID" value="CAH9136294.1"/>
    <property type="molecule type" value="Genomic_DNA"/>
</dbReference>